<protein>
    <submittedName>
        <fullName evidence="1">Uncharacterized protein</fullName>
    </submittedName>
</protein>
<proteinExistence type="predicted"/>
<gene>
    <name evidence="1" type="ORF">KC19_5G074100</name>
</gene>
<dbReference type="Proteomes" id="UP000822688">
    <property type="component" value="Chromosome 5"/>
</dbReference>
<organism evidence="1 2">
    <name type="scientific">Ceratodon purpureus</name>
    <name type="common">Fire moss</name>
    <name type="synonym">Dicranum purpureum</name>
    <dbReference type="NCBI Taxonomy" id="3225"/>
    <lineage>
        <taxon>Eukaryota</taxon>
        <taxon>Viridiplantae</taxon>
        <taxon>Streptophyta</taxon>
        <taxon>Embryophyta</taxon>
        <taxon>Bryophyta</taxon>
        <taxon>Bryophytina</taxon>
        <taxon>Bryopsida</taxon>
        <taxon>Dicranidae</taxon>
        <taxon>Pseudoditrichales</taxon>
        <taxon>Ditrichaceae</taxon>
        <taxon>Ceratodon</taxon>
    </lineage>
</organism>
<reference evidence="1" key="1">
    <citation type="submission" date="2020-06" db="EMBL/GenBank/DDBJ databases">
        <title>WGS assembly of Ceratodon purpureus strain R40.</title>
        <authorList>
            <person name="Carey S.B."/>
            <person name="Jenkins J."/>
            <person name="Shu S."/>
            <person name="Lovell J.T."/>
            <person name="Sreedasyam A."/>
            <person name="Maumus F."/>
            <person name="Tiley G.P."/>
            <person name="Fernandez-Pozo N."/>
            <person name="Barry K."/>
            <person name="Chen C."/>
            <person name="Wang M."/>
            <person name="Lipzen A."/>
            <person name="Daum C."/>
            <person name="Saski C.A."/>
            <person name="Payton A.C."/>
            <person name="Mcbreen J.C."/>
            <person name="Conrad R.E."/>
            <person name="Kollar L.M."/>
            <person name="Olsson S."/>
            <person name="Huttunen S."/>
            <person name="Landis J.B."/>
            <person name="Wickett N.J."/>
            <person name="Johnson M.G."/>
            <person name="Rensing S.A."/>
            <person name="Grimwood J."/>
            <person name="Schmutz J."/>
            <person name="Mcdaniel S.F."/>
        </authorList>
    </citation>
    <scope>NUCLEOTIDE SEQUENCE</scope>
    <source>
        <strain evidence="1">R40</strain>
    </source>
</reference>
<dbReference type="EMBL" id="CM026425">
    <property type="protein sequence ID" value="KAG0576360.1"/>
    <property type="molecule type" value="Genomic_DNA"/>
</dbReference>
<keyword evidence="2" id="KW-1185">Reference proteome</keyword>
<evidence type="ECO:0000313" key="1">
    <source>
        <dbReference type="EMBL" id="KAG0576360.1"/>
    </source>
</evidence>
<evidence type="ECO:0000313" key="2">
    <source>
        <dbReference type="Proteomes" id="UP000822688"/>
    </source>
</evidence>
<accession>A0A8T0HYV1</accession>
<comment type="caution">
    <text evidence="1">The sequence shown here is derived from an EMBL/GenBank/DDBJ whole genome shotgun (WGS) entry which is preliminary data.</text>
</comment>
<name>A0A8T0HYV1_CERPU</name>
<sequence>MVPAWWWEDVELSTWRIEVLWRRGESLRSVEVSGGFGRGGGDGDRGGVLWRWWRCLDGSVWDWNPKERSGEGFRREGGLGIGLVVLRCLGWKTVLGGGTSVARIRGDRDQ</sequence>
<dbReference type="AlphaFoldDB" id="A0A8T0HYV1"/>